<sequence length="100" mass="11613">MGDFIQTIMALIVVAAIFIGLATFVGLLNRLYCQRIIQLVESGKMSDEELTKSYTMAKKNQDNTMWAIFIFSIFYKYGLKLQQRVFDTYKEAMIKRNLPL</sequence>
<protein>
    <submittedName>
        <fullName evidence="2">Uncharacterized protein</fullName>
    </submittedName>
</protein>
<organism evidence="2 5">
    <name type="scientific">Gilliamella apicola</name>
    <dbReference type="NCBI Taxonomy" id="1196095"/>
    <lineage>
        <taxon>Bacteria</taxon>
        <taxon>Pseudomonadati</taxon>
        <taxon>Pseudomonadota</taxon>
        <taxon>Gammaproteobacteria</taxon>
        <taxon>Orbales</taxon>
        <taxon>Orbaceae</taxon>
        <taxon>Gilliamella</taxon>
    </lineage>
</organism>
<keyword evidence="1" id="KW-1133">Transmembrane helix</keyword>
<name>X2H116_9GAMM</name>
<dbReference type="OrthoDB" id="7066496at2"/>
<keyword evidence="4" id="KW-1185">Reference proteome</keyword>
<dbReference type="Proteomes" id="UP000194800">
    <property type="component" value="Unassembled WGS sequence"/>
</dbReference>
<dbReference type="RefSeq" id="WP_025314416.1">
    <property type="nucleotide sequence ID" value="NZ_CAMLAF010000001.1"/>
</dbReference>
<feature type="transmembrane region" description="Helical" evidence="1">
    <location>
        <begin position="6"/>
        <end position="28"/>
    </location>
</feature>
<evidence type="ECO:0000313" key="5">
    <source>
        <dbReference type="Proteomes" id="UP000194977"/>
    </source>
</evidence>
<dbReference type="HOGENOM" id="CLU_2301823_0_0_6"/>
<dbReference type="eggNOG" id="ENOG5033K2N">
    <property type="taxonomic scope" value="Bacteria"/>
</dbReference>
<gene>
    <name evidence="3" type="ORF">B6C91_03950</name>
    <name evidence="2" type="ORF">B6D08_04300</name>
</gene>
<evidence type="ECO:0000313" key="4">
    <source>
        <dbReference type="Proteomes" id="UP000194800"/>
    </source>
</evidence>
<keyword evidence="1" id="KW-0812">Transmembrane</keyword>
<keyword evidence="1" id="KW-0472">Membrane</keyword>
<accession>X2H116</accession>
<dbReference type="EMBL" id="NART01000011">
    <property type="protein sequence ID" value="OTQ10908.1"/>
    <property type="molecule type" value="Genomic_DNA"/>
</dbReference>
<dbReference type="AlphaFoldDB" id="X2H116"/>
<dbReference type="KEGG" id="gap:GAPWK_0174"/>
<dbReference type="Proteomes" id="UP000194977">
    <property type="component" value="Unassembled WGS sequence"/>
</dbReference>
<evidence type="ECO:0000313" key="2">
    <source>
        <dbReference type="EMBL" id="OTQ00552.1"/>
    </source>
</evidence>
<evidence type="ECO:0000256" key="1">
    <source>
        <dbReference type="SAM" id="Phobius"/>
    </source>
</evidence>
<dbReference type="EMBL" id="NARP01000008">
    <property type="protein sequence ID" value="OTQ00552.1"/>
    <property type="molecule type" value="Genomic_DNA"/>
</dbReference>
<reference evidence="4 5" key="1">
    <citation type="submission" date="2017-03" db="EMBL/GenBank/DDBJ databases">
        <title>Comparative genomics of honeybee gut symbionts reveal geographically distinct and subgroup specific antibiotic resistance.</title>
        <authorList>
            <person name="Ludvigsen J."/>
            <person name="Porcellato D."/>
            <person name="Labee-Lund T.M."/>
            <person name="Amdam G.V."/>
            <person name="Rudi K."/>
        </authorList>
    </citation>
    <scope>NUCLEOTIDE SEQUENCE [LARGE SCALE GENOMIC DNA]</scope>
    <source>
        <strain evidence="2 5">A-7-12</strain>
        <strain evidence="3 4">A-9-12</strain>
    </source>
</reference>
<comment type="caution">
    <text evidence="2">The sequence shown here is derived from an EMBL/GenBank/DDBJ whole genome shotgun (WGS) entry which is preliminary data.</text>
</comment>
<evidence type="ECO:0000313" key="3">
    <source>
        <dbReference type="EMBL" id="OTQ10908.1"/>
    </source>
</evidence>
<proteinExistence type="predicted"/>
<dbReference type="GeneID" id="29851191"/>